<dbReference type="PRINTS" id="PR00081">
    <property type="entry name" value="GDHRDH"/>
</dbReference>
<keyword evidence="1" id="KW-0560">Oxidoreductase</keyword>
<comment type="caution">
    <text evidence="3">The sequence shown here is derived from an EMBL/GenBank/DDBJ whole genome shotgun (WGS) entry which is preliminary data.</text>
</comment>
<feature type="region of interest" description="Disordered" evidence="2">
    <location>
        <begin position="251"/>
        <end position="272"/>
    </location>
</feature>
<dbReference type="PANTHER" id="PTHR43157">
    <property type="entry name" value="PHOSPHATIDYLINOSITOL-GLYCAN BIOSYNTHESIS CLASS F PROTEIN-RELATED"/>
    <property type="match status" value="1"/>
</dbReference>
<dbReference type="Proteomes" id="UP001551695">
    <property type="component" value="Unassembled WGS sequence"/>
</dbReference>
<dbReference type="EMBL" id="JBFAKC010000024">
    <property type="protein sequence ID" value="MEV0712674.1"/>
    <property type="molecule type" value="Genomic_DNA"/>
</dbReference>
<evidence type="ECO:0000256" key="2">
    <source>
        <dbReference type="SAM" id="MobiDB-lite"/>
    </source>
</evidence>
<name>A0ABV3G4P8_9NOCA</name>
<sequence>MTDPAPGSMSGRTVVITGSTSGIGYAAAAALGAAGATVVVHGRDSRRTAAAAWQLGAAGAGRFVPVAADLGSLSGVRAFAEQVGAAAPGGVHVLLNNAGGGFADRELSPDGVERSFALNHIAVAAVTHRLFDGLRAGAESAGVPSRVIVTSSFMERRGDPNLDDWSYERKFRQVAAYCDAKLAALAYSYALARRWEGSGITVNAADPGAVATRFGVAAGGLFRVIQTVGRPFMTGAHSGAAPLVRLATDPESAHTTGGYHNRSGLARSSSASRDPEFGARVVERTAAIVGVD</sequence>
<organism evidence="3 4">
    <name type="scientific">Nocardia aurea</name>
    <dbReference type="NCBI Taxonomy" id="2144174"/>
    <lineage>
        <taxon>Bacteria</taxon>
        <taxon>Bacillati</taxon>
        <taxon>Actinomycetota</taxon>
        <taxon>Actinomycetes</taxon>
        <taxon>Mycobacteriales</taxon>
        <taxon>Nocardiaceae</taxon>
        <taxon>Nocardia</taxon>
    </lineage>
</organism>
<protein>
    <submittedName>
        <fullName evidence="3">SDR family NAD(P)-dependent oxidoreductase</fullName>
    </submittedName>
</protein>
<dbReference type="Gene3D" id="3.40.50.720">
    <property type="entry name" value="NAD(P)-binding Rossmann-like Domain"/>
    <property type="match status" value="1"/>
</dbReference>
<evidence type="ECO:0000313" key="4">
    <source>
        <dbReference type="Proteomes" id="UP001551695"/>
    </source>
</evidence>
<dbReference type="RefSeq" id="WP_357789853.1">
    <property type="nucleotide sequence ID" value="NZ_JBFAKC010000024.1"/>
</dbReference>
<evidence type="ECO:0000313" key="3">
    <source>
        <dbReference type="EMBL" id="MEV0712674.1"/>
    </source>
</evidence>
<proteinExistence type="predicted"/>
<evidence type="ECO:0000256" key="1">
    <source>
        <dbReference type="ARBA" id="ARBA00023002"/>
    </source>
</evidence>
<dbReference type="InterPro" id="IPR002347">
    <property type="entry name" value="SDR_fam"/>
</dbReference>
<keyword evidence="4" id="KW-1185">Reference proteome</keyword>
<accession>A0ABV3G4P8</accession>
<dbReference type="InterPro" id="IPR036291">
    <property type="entry name" value="NAD(P)-bd_dom_sf"/>
</dbReference>
<gene>
    <name evidence="3" type="ORF">AB0I48_34490</name>
</gene>
<dbReference type="SUPFAM" id="SSF51735">
    <property type="entry name" value="NAD(P)-binding Rossmann-fold domains"/>
    <property type="match status" value="1"/>
</dbReference>
<dbReference type="PANTHER" id="PTHR43157:SF31">
    <property type="entry name" value="PHOSPHATIDYLINOSITOL-GLYCAN BIOSYNTHESIS CLASS F PROTEIN"/>
    <property type="match status" value="1"/>
</dbReference>
<reference evidence="3 4" key="1">
    <citation type="submission" date="2024-06" db="EMBL/GenBank/DDBJ databases">
        <title>The Natural Products Discovery Center: Release of the First 8490 Sequenced Strains for Exploring Actinobacteria Biosynthetic Diversity.</title>
        <authorList>
            <person name="Kalkreuter E."/>
            <person name="Kautsar S.A."/>
            <person name="Yang D."/>
            <person name="Bader C.D."/>
            <person name="Teijaro C.N."/>
            <person name="Fluegel L."/>
            <person name="Davis C.M."/>
            <person name="Simpson J.R."/>
            <person name="Lauterbach L."/>
            <person name="Steele A.D."/>
            <person name="Gui C."/>
            <person name="Meng S."/>
            <person name="Li G."/>
            <person name="Viehrig K."/>
            <person name="Ye F."/>
            <person name="Su P."/>
            <person name="Kiefer A.F."/>
            <person name="Nichols A."/>
            <person name="Cepeda A.J."/>
            <person name="Yan W."/>
            <person name="Fan B."/>
            <person name="Jiang Y."/>
            <person name="Adhikari A."/>
            <person name="Zheng C.-J."/>
            <person name="Schuster L."/>
            <person name="Cowan T.M."/>
            <person name="Smanski M.J."/>
            <person name="Chevrette M.G."/>
            <person name="De Carvalho L.P.S."/>
            <person name="Shen B."/>
        </authorList>
    </citation>
    <scope>NUCLEOTIDE SEQUENCE [LARGE SCALE GENOMIC DNA]</scope>
    <source>
        <strain evidence="3 4">NPDC050403</strain>
    </source>
</reference>
<dbReference type="Pfam" id="PF00106">
    <property type="entry name" value="adh_short"/>
    <property type="match status" value="1"/>
</dbReference>